<sequence length="137" mass="14843">MMAVGFIAETIPNFGPLLDLVGGSTITLTALVFPCLFYLYLSVGEDAMNSECTSAQFEEYSLAIVGGAATTYSAIRELVTTQFSLPCYLRSVMNALESGDSTGEGTSMNCCGLWQNVSRTGDNARCSKFIDFYNQYD</sequence>
<evidence type="ECO:0000313" key="9">
    <source>
        <dbReference type="WBParaSite" id="ASIM_0000146801-mRNA-1"/>
    </source>
</evidence>
<dbReference type="InterPro" id="IPR013057">
    <property type="entry name" value="AA_transpt_TM"/>
</dbReference>
<gene>
    <name evidence="7" type="ORF">ASIM_LOCUS1348</name>
</gene>
<dbReference type="WBParaSite" id="ASIM_0000146801-mRNA-1">
    <property type="protein sequence ID" value="ASIM_0000146801-mRNA-1"/>
    <property type="gene ID" value="ASIM_0000146801"/>
</dbReference>
<name>A0A0M3J1R5_ANISI</name>
<keyword evidence="8" id="KW-1185">Reference proteome</keyword>
<feature type="transmembrane region" description="Helical" evidence="5">
    <location>
        <begin position="20"/>
        <end position="41"/>
    </location>
</feature>
<accession>A0A0M3J1R5</accession>
<evidence type="ECO:0000256" key="3">
    <source>
        <dbReference type="ARBA" id="ARBA00022989"/>
    </source>
</evidence>
<evidence type="ECO:0000256" key="1">
    <source>
        <dbReference type="ARBA" id="ARBA00004370"/>
    </source>
</evidence>
<reference evidence="7 8" key="2">
    <citation type="submission" date="2018-11" db="EMBL/GenBank/DDBJ databases">
        <authorList>
            <consortium name="Pathogen Informatics"/>
        </authorList>
    </citation>
    <scope>NUCLEOTIDE SEQUENCE [LARGE SCALE GENOMIC DNA]</scope>
</reference>
<reference evidence="9" key="1">
    <citation type="submission" date="2017-02" db="UniProtKB">
        <authorList>
            <consortium name="WormBaseParasite"/>
        </authorList>
    </citation>
    <scope>IDENTIFICATION</scope>
</reference>
<feature type="domain" description="Amino acid transporter transmembrane" evidence="6">
    <location>
        <begin position="3"/>
        <end position="73"/>
    </location>
</feature>
<dbReference type="Proteomes" id="UP000267096">
    <property type="component" value="Unassembled WGS sequence"/>
</dbReference>
<keyword evidence="2 5" id="KW-0812">Transmembrane</keyword>
<organism evidence="9">
    <name type="scientific">Anisakis simplex</name>
    <name type="common">Herring worm</name>
    <dbReference type="NCBI Taxonomy" id="6269"/>
    <lineage>
        <taxon>Eukaryota</taxon>
        <taxon>Metazoa</taxon>
        <taxon>Ecdysozoa</taxon>
        <taxon>Nematoda</taxon>
        <taxon>Chromadorea</taxon>
        <taxon>Rhabditida</taxon>
        <taxon>Spirurina</taxon>
        <taxon>Ascaridomorpha</taxon>
        <taxon>Ascaridoidea</taxon>
        <taxon>Anisakidae</taxon>
        <taxon>Anisakis</taxon>
        <taxon>Anisakis simplex complex</taxon>
    </lineage>
</organism>
<evidence type="ECO:0000256" key="5">
    <source>
        <dbReference type="SAM" id="Phobius"/>
    </source>
</evidence>
<keyword evidence="4 5" id="KW-0472">Membrane</keyword>
<evidence type="ECO:0000313" key="8">
    <source>
        <dbReference type="Proteomes" id="UP000267096"/>
    </source>
</evidence>
<dbReference type="AlphaFoldDB" id="A0A0M3J1R5"/>
<protein>
    <submittedName>
        <fullName evidence="9">Aa_trans domain-containing protein</fullName>
    </submittedName>
</protein>
<dbReference type="GO" id="GO:0016020">
    <property type="term" value="C:membrane"/>
    <property type="evidence" value="ECO:0007669"/>
    <property type="project" value="UniProtKB-SubCell"/>
</dbReference>
<evidence type="ECO:0000256" key="2">
    <source>
        <dbReference type="ARBA" id="ARBA00022692"/>
    </source>
</evidence>
<evidence type="ECO:0000313" key="7">
    <source>
        <dbReference type="EMBL" id="VDK18668.1"/>
    </source>
</evidence>
<keyword evidence="3 5" id="KW-1133">Transmembrane helix</keyword>
<evidence type="ECO:0000256" key="4">
    <source>
        <dbReference type="ARBA" id="ARBA00023136"/>
    </source>
</evidence>
<dbReference type="EMBL" id="UYRR01001378">
    <property type="protein sequence ID" value="VDK18668.1"/>
    <property type="molecule type" value="Genomic_DNA"/>
</dbReference>
<dbReference type="Pfam" id="PF01490">
    <property type="entry name" value="Aa_trans"/>
    <property type="match status" value="1"/>
</dbReference>
<evidence type="ECO:0000259" key="6">
    <source>
        <dbReference type="Pfam" id="PF01490"/>
    </source>
</evidence>
<comment type="subcellular location">
    <subcellularLocation>
        <location evidence="1">Membrane</location>
    </subcellularLocation>
</comment>
<dbReference type="OrthoDB" id="10541732at2759"/>
<proteinExistence type="predicted"/>